<evidence type="ECO:0000313" key="1">
    <source>
        <dbReference type="EMBL" id="CAE0444977.1"/>
    </source>
</evidence>
<sequence>MRGIAIYKSCLILHGCGDVVNGYEGFSNQGEEIFFREGRIFAVDLDTTTGKALTLGVSPMRVKNLKLERVTNSSQRHKFEGVSEAEGIAISTTNRLSVLYESSNTINLKLFFFRKV</sequence>
<dbReference type="AlphaFoldDB" id="A0A7S3PN50"/>
<protein>
    <submittedName>
        <fullName evidence="1">Uncharacterized protein</fullName>
    </submittedName>
</protein>
<organism evidence="1">
    <name type="scientific">Aplanochytrium stocchinoi</name>
    <dbReference type="NCBI Taxonomy" id="215587"/>
    <lineage>
        <taxon>Eukaryota</taxon>
        <taxon>Sar</taxon>
        <taxon>Stramenopiles</taxon>
        <taxon>Bigyra</taxon>
        <taxon>Labyrinthulomycetes</taxon>
        <taxon>Thraustochytrida</taxon>
        <taxon>Thraustochytriidae</taxon>
        <taxon>Aplanochytrium</taxon>
    </lineage>
</organism>
<dbReference type="EMBL" id="HBIN01019690">
    <property type="protein sequence ID" value="CAE0444977.1"/>
    <property type="molecule type" value="Transcribed_RNA"/>
</dbReference>
<name>A0A7S3PN50_9STRA</name>
<gene>
    <name evidence="1" type="ORF">ASTO00021_LOCUS15013</name>
</gene>
<accession>A0A7S3PN50</accession>
<proteinExistence type="predicted"/>
<reference evidence="1" key="1">
    <citation type="submission" date="2021-01" db="EMBL/GenBank/DDBJ databases">
        <authorList>
            <person name="Corre E."/>
            <person name="Pelletier E."/>
            <person name="Niang G."/>
            <person name="Scheremetjew M."/>
            <person name="Finn R."/>
            <person name="Kale V."/>
            <person name="Holt S."/>
            <person name="Cochrane G."/>
            <person name="Meng A."/>
            <person name="Brown T."/>
            <person name="Cohen L."/>
        </authorList>
    </citation>
    <scope>NUCLEOTIDE SEQUENCE</scope>
    <source>
        <strain evidence="1">GSBS06</strain>
    </source>
</reference>